<sequence>MAPPDLKTAEVTVVLPDGNEVLAGVVTDIPAPQASAHRLTFTYAESYLTEPLGYDLSPDMPRMSGPLRAWPNRSELGALADVMPDEWGRRVIRAGTAARTTFDYLVHVNDATRHGAIRIRQGQTYVGHRPHPVASIHSLDQIVSAARAFEDGVETEDELSVLVDAGTSAGGAKPKAVVDKGGELWMAKFARQTDYHDPMAWEATALSLAAQAGIDTPAFELARLGESRSILLTRRFDRDGTRRRGYLSAHSLTTKRNNDASSYAVIAEAIELASDRPRHDTAELFQRVALNLLIGNVDDHFRNHGFLRTATGWSPSPVFDLEPHRRPETVDATPIVDGGEQRGRDIRELRDVHDAFALTRAGAEKHIRHVAEMTQNWKATARQFGISPEAADAMTRAFDGPNRQRALAMGEGRVTGNE</sequence>
<keyword evidence="3" id="KW-0418">Kinase</keyword>
<dbReference type="InterPro" id="IPR012893">
    <property type="entry name" value="HipA-like_C"/>
</dbReference>
<comment type="caution">
    <text evidence="6">The sequence shown here is derived from an EMBL/GenBank/DDBJ whole genome shotgun (WGS) entry which is preliminary data.</text>
</comment>
<evidence type="ECO:0000256" key="1">
    <source>
        <dbReference type="ARBA" id="ARBA00010164"/>
    </source>
</evidence>
<evidence type="ECO:0000259" key="4">
    <source>
        <dbReference type="Pfam" id="PF07804"/>
    </source>
</evidence>
<proteinExistence type="inferred from homology"/>
<dbReference type="Gene3D" id="1.10.1070.20">
    <property type="match status" value="1"/>
</dbReference>
<dbReference type="Proteomes" id="UP000818266">
    <property type="component" value="Unassembled WGS sequence"/>
</dbReference>
<dbReference type="InterPro" id="IPR017508">
    <property type="entry name" value="HipA_N1"/>
</dbReference>
<dbReference type="PANTHER" id="PTHR37419">
    <property type="entry name" value="SERINE/THREONINE-PROTEIN KINASE TOXIN HIPA"/>
    <property type="match status" value="1"/>
</dbReference>
<dbReference type="AlphaFoldDB" id="A0A9E5MIE0"/>
<evidence type="ECO:0000256" key="2">
    <source>
        <dbReference type="ARBA" id="ARBA00022679"/>
    </source>
</evidence>
<gene>
    <name evidence="6" type="ORF">FK219_005310</name>
</gene>
<accession>A0A9E5MIE0</accession>
<feature type="domain" description="HipA N-terminal subdomain 1" evidence="5">
    <location>
        <begin position="36"/>
        <end position="110"/>
    </location>
</feature>
<dbReference type="RefSeq" id="WP_152582342.1">
    <property type="nucleotide sequence ID" value="NZ_VIKT02000006.1"/>
</dbReference>
<evidence type="ECO:0000259" key="5">
    <source>
        <dbReference type="Pfam" id="PF13657"/>
    </source>
</evidence>
<dbReference type="Pfam" id="PF13657">
    <property type="entry name" value="Couple_hipA"/>
    <property type="match status" value="1"/>
</dbReference>
<dbReference type="PANTHER" id="PTHR37419:SF8">
    <property type="entry name" value="TOXIN YJJJ"/>
    <property type="match status" value="1"/>
</dbReference>
<reference evidence="6 7" key="1">
    <citation type="submission" date="2020-03" db="EMBL/GenBank/DDBJ databases">
        <title>Chryseoglobus sp. isolated from a deep-sea seamount.</title>
        <authorList>
            <person name="Zhang D.-C."/>
        </authorList>
    </citation>
    <scope>NUCLEOTIDE SEQUENCE [LARGE SCALE GENOMIC DNA]</scope>
    <source>
        <strain evidence="6 7">KN1116</strain>
    </source>
</reference>
<evidence type="ECO:0000313" key="6">
    <source>
        <dbReference type="EMBL" id="NHF62658.1"/>
    </source>
</evidence>
<dbReference type="GO" id="GO:0004674">
    <property type="term" value="F:protein serine/threonine kinase activity"/>
    <property type="evidence" value="ECO:0007669"/>
    <property type="project" value="TreeGrafter"/>
</dbReference>
<comment type="similarity">
    <text evidence="1">Belongs to the HipA Ser/Thr kinase family.</text>
</comment>
<dbReference type="GO" id="GO:0005829">
    <property type="term" value="C:cytosol"/>
    <property type="evidence" value="ECO:0007669"/>
    <property type="project" value="TreeGrafter"/>
</dbReference>
<organism evidence="6 7">
    <name type="scientific">Microcella pacifica</name>
    <dbReference type="NCBI Taxonomy" id="2591847"/>
    <lineage>
        <taxon>Bacteria</taxon>
        <taxon>Bacillati</taxon>
        <taxon>Actinomycetota</taxon>
        <taxon>Actinomycetes</taxon>
        <taxon>Micrococcales</taxon>
        <taxon>Microbacteriaceae</taxon>
        <taxon>Microcella</taxon>
    </lineage>
</organism>
<protein>
    <submittedName>
        <fullName evidence="6">Type II toxin-antitoxin system HipA family toxin</fullName>
    </submittedName>
</protein>
<evidence type="ECO:0000256" key="3">
    <source>
        <dbReference type="ARBA" id="ARBA00022777"/>
    </source>
</evidence>
<dbReference type="Pfam" id="PF07804">
    <property type="entry name" value="HipA_C"/>
    <property type="match status" value="1"/>
</dbReference>
<keyword evidence="2" id="KW-0808">Transferase</keyword>
<name>A0A9E5MIE0_9MICO</name>
<dbReference type="EMBL" id="VIKT02000006">
    <property type="protein sequence ID" value="NHF62658.1"/>
    <property type="molecule type" value="Genomic_DNA"/>
</dbReference>
<dbReference type="InterPro" id="IPR052028">
    <property type="entry name" value="HipA_Ser/Thr_kinase"/>
</dbReference>
<dbReference type="OrthoDB" id="3182374at2"/>
<evidence type="ECO:0000313" key="7">
    <source>
        <dbReference type="Proteomes" id="UP000818266"/>
    </source>
</evidence>
<feature type="domain" description="HipA-like C-terminal" evidence="4">
    <location>
        <begin position="167"/>
        <end position="377"/>
    </location>
</feature>
<keyword evidence="7" id="KW-1185">Reference proteome</keyword>